<accession>A0A5J5ER51</accession>
<dbReference type="InterPro" id="IPR050546">
    <property type="entry name" value="Glycosyl_Hydrlase_16"/>
</dbReference>
<dbReference type="PANTHER" id="PTHR10963:SF62">
    <property type="entry name" value="GLUCAN 1,3-BETA-GLUCOSIDASE"/>
    <property type="match status" value="1"/>
</dbReference>
<dbReference type="PANTHER" id="PTHR10963">
    <property type="entry name" value="GLYCOSYL HYDROLASE-RELATED"/>
    <property type="match status" value="1"/>
</dbReference>
<dbReference type="Gene3D" id="2.60.120.200">
    <property type="match status" value="1"/>
</dbReference>
<dbReference type="OrthoDB" id="4781at2759"/>
<dbReference type="InterPro" id="IPR000757">
    <property type="entry name" value="Beta-glucanase-like"/>
</dbReference>
<dbReference type="EMBL" id="VXIS01000160">
    <property type="protein sequence ID" value="KAA8900022.1"/>
    <property type="molecule type" value="Genomic_DNA"/>
</dbReference>
<dbReference type="GO" id="GO:0005975">
    <property type="term" value="P:carbohydrate metabolic process"/>
    <property type="evidence" value="ECO:0007669"/>
    <property type="project" value="InterPro"/>
</dbReference>
<name>A0A5J5ER51_9PEZI</name>
<evidence type="ECO:0000259" key="2">
    <source>
        <dbReference type="PROSITE" id="PS51762"/>
    </source>
</evidence>
<dbReference type="InParanoid" id="A0A5J5ER51"/>
<evidence type="ECO:0000256" key="1">
    <source>
        <dbReference type="SAM" id="Phobius"/>
    </source>
</evidence>
<keyword evidence="1" id="KW-0472">Membrane</keyword>
<dbReference type="InterPro" id="IPR013320">
    <property type="entry name" value="ConA-like_dom_sf"/>
</dbReference>
<reference evidence="3 4" key="1">
    <citation type="submission" date="2019-09" db="EMBL/GenBank/DDBJ databases">
        <title>Draft genome of the ectomycorrhizal ascomycete Sphaerosporella brunnea.</title>
        <authorList>
            <consortium name="DOE Joint Genome Institute"/>
            <person name="Benucci G.M."/>
            <person name="Marozzi G."/>
            <person name="Antonielli L."/>
            <person name="Sanchez S."/>
            <person name="Marco P."/>
            <person name="Wang X."/>
            <person name="Falini L.B."/>
            <person name="Barry K."/>
            <person name="Haridas S."/>
            <person name="Lipzen A."/>
            <person name="Labutti K."/>
            <person name="Grigoriev I.V."/>
            <person name="Murat C."/>
            <person name="Martin F."/>
            <person name="Albertini E."/>
            <person name="Donnini D."/>
            <person name="Bonito G."/>
        </authorList>
    </citation>
    <scope>NUCLEOTIDE SEQUENCE [LARGE SCALE GENOMIC DNA]</scope>
    <source>
        <strain evidence="3 4">Sb_GMNB300</strain>
    </source>
</reference>
<feature type="domain" description="GH16" evidence="2">
    <location>
        <begin position="190"/>
        <end position="468"/>
    </location>
</feature>
<organism evidence="3 4">
    <name type="scientific">Sphaerosporella brunnea</name>
    <dbReference type="NCBI Taxonomy" id="1250544"/>
    <lineage>
        <taxon>Eukaryota</taxon>
        <taxon>Fungi</taxon>
        <taxon>Dikarya</taxon>
        <taxon>Ascomycota</taxon>
        <taxon>Pezizomycotina</taxon>
        <taxon>Pezizomycetes</taxon>
        <taxon>Pezizales</taxon>
        <taxon>Pyronemataceae</taxon>
        <taxon>Sphaerosporella</taxon>
    </lineage>
</organism>
<dbReference type="FunFam" id="2.60.120.200:FF:000178">
    <property type="entry name" value="Glycoside hydrolase family 16 protein"/>
    <property type="match status" value="1"/>
</dbReference>
<evidence type="ECO:0000313" key="3">
    <source>
        <dbReference type="EMBL" id="KAA8900022.1"/>
    </source>
</evidence>
<dbReference type="PROSITE" id="PS51762">
    <property type="entry name" value="GH16_2"/>
    <property type="match status" value="1"/>
</dbReference>
<dbReference type="Pfam" id="PF00722">
    <property type="entry name" value="Glyco_hydro_16"/>
    <property type="match status" value="1"/>
</dbReference>
<keyword evidence="4" id="KW-1185">Reference proteome</keyword>
<keyword evidence="3" id="KW-0430">Lectin</keyword>
<dbReference type="SUPFAM" id="SSF49899">
    <property type="entry name" value="Concanavalin A-like lectins/glucanases"/>
    <property type="match status" value="1"/>
</dbReference>
<keyword evidence="1" id="KW-0812">Transmembrane</keyword>
<proteinExistence type="predicted"/>
<dbReference type="GO" id="GO:0004553">
    <property type="term" value="F:hydrolase activity, hydrolyzing O-glycosyl compounds"/>
    <property type="evidence" value="ECO:0007669"/>
    <property type="project" value="InterPro"/>
</dbReference>
<dbReference type="AlphaFoldDB" id="A0A5J5ER51"/>
<evidence type="ECO:0000313" key="4">
    <source>
        <dbReference type="Proteomes" id="UP000326924"/>
    </source>
</evidence>
<dbReference type="Proteomes" id="UP000326924">
    <property type="component" value="Unassembled WGS sequence"/>
</dbReference>
<gene>
    <name evidence="3" type="ORF">FN846DRAFT_165585</name>
</gene>
<sequence>MSSSGGEASASAQVVAIEDRSPFTDSNTPVAAATPYATASASASASAPVLSAEDTSPFADAIIPVTGATPYASAPASIPGSTTGFSAQPSLRAPGRYFHSRRVKNKEIPKPWLGKKDPREKWVTIIPCTGLFIGLAICAILIWTGLRTVVNHKYCPVLMEDWSKGLDENIWTREVQLGGFGNGQFEYTTNEEENAFVQGGALHIKPTLNDENLVNTNGAILNLTKMGICTSNHWSDCVASTNTTNGTIINPVKSARLNTRKGASITYGRVEVKAKLPAGQWLWPAIWLMPVNETYGPWPASGEIDMVESRGNNRTYPQGGDDIISSALHWGPDAANDAWWRTNVKRQALHTTYADTYHTFGLEWSKNYLFTYVNSRLLQVLYTNFDERLWDRGNFPLTNANGTRYIDPWATTGRKNTPFDQPFYLILNVAVGATNGWFENGVQGKPWVDGSNTELKDFWDKRSEWYPTWQKNGEMIVQSVKMWQQCG</sequence>
<keyword evidence="1" id="KW-1133">Transmembrane helix</keyword>
<protein>
    <submittedName>
        <fullName evidence="3">Concanavalin A-like lectin/glucanase domain-containing protein</fullName>
    </submittedName>
</protein>
<feature type="transmembrane region" description="Helical" evidence="1">
    <location>
        <begin position="122"/>
        <end position="146"/>
    </location>
</feature>
<comment type="caution">
    <text evidence="3">The sequence shown here is derived from an EMBL/GenBank/DDBJ whole genome shotgun (WGS) entry which is preliminary data.</text>
</comment>
<dbReference type="GO" id="GO:0030246">
    <property type="term" value="F:carbohydrate binding"/>
    <property type="evidence" value="ECO:0007669"/>
    <property type="project" value="UniProtKB-KW"/>
</dbReference>